<evidence type="ECO:0000256" key="1">
    <source>
        <dbReference type="ARBA" id="ARBA00004123"/>
    </source>
</evidence>
<evidence type="ECO:0000313" key="3">
    <source>
        <dbReference type="Proteomes" id="UP000502823"/>
    </source>
</evidence>
<evidence type="ECO:0008006" key="4">
    <source>
        <dbReference type="Google" id="ProtNLM"/>
    </source>
</evidence>
<protein>
    <recommendedName>
        <fullName evidence="4">DUF4817 domain-containing protein</fullName>
    </recommendedName>
</protein>
<dbReference type="EMBL" id="BLKM01002754">
    <property type="protein sequence ID" value="GFG40906.1"/>
    <property type="molecule type" value="Genomic_DNA"/>
</dbReference>
<proteinExistence type="predicted"/>
<sequence>MCAVELFIRKASITETRCGFRHERNQRETPSPNSVPRWVGQWLEEGSVTSKKPPGRQSSVRTPDNIARVLASVSRRPRRSARQHAQELGVCKSLRNSSTPPLWPKVTSCCAVWTRRVIGHCFYKDEDGQAITVTSQRYTEMINEFPASNLPPNHTVWFQQDSATAHTALISMAAFRHFFPQR</sequence>
<dbReference type="SUPFAM" id="SSF46689">
    <property type="entry name" value="Homeodomain-like"/>
    <property type="match status" value="1"/>
</dbReference>
<dbReference type="GO" id="GO:0003676">
    <property type="term" value="F:nucleic acid binding"/>
    <property type="evidence" value="ECO:0007669"/>
    <property type="project" value="InterPro"/>
</dbReference>
<gene>
    <name evidence="2" type="ORF">Cfor_01469</name>
</gene>
<organism evidence="2 3">
    <name type="scientific">Coptotermes formosanus</name>
    <name type="common">Formosan subterranean termite</name>
    <dbReference type="NCBI Taxonomy" id="36987"/>
    <lineage>
        <taxon>Eukaryota</taxon>
        <taxon>Metazoa</taxon>
        <taxon>Ecdysozoa</taxon>
        <taxon>Arthropoda</taxon>
        <taxon>Hexapoda</taxon>
        <taxon>Insecta</taxon>
        <taxon>Pterygota</taxon>
        <taxon>Neoptera</taxon>
        <taxon>Polyneoptera</taxon>
        <taxon>Dictyoptera</taxon>
        <taxon>Blattodea</taxon>
        <taxon>Blattoidea</taxon>
        <taxon>Termitoidae</taxon>
        <taxon>Rhinotermitidae</taxon>
        <taxon>Coptotermes</taxon>
    </lineage>
</organism>
<feature type="non-terminal residue" evidence="2">
    <location>
        <position position="182"/>
    </location>
</feature>
<dbReference type="OrthoDB" id="8031842at2759"/>
<name>A0A6L2Q8D8_COPFO</name>
<comment type="subcellular location">
    <subcellularLocation>
        <location evidence="1">Nucleus</location>
    </subcellularLocation>
</comment>
<reference evidence="3" key="1">
    <citation type="submission" date="2020-01" db="EMBL/GenBank/DDBJ databases">
        <title>Draft genome sequence of the Termite Coptotermes fromosanus.</title>
        <authorList>
            <person name="Itakura S."/>
            <person name="Yosikawa Y."/>
            <person name="Umezawa K."/>
        </authorList>
    </citation>
    <scope>NUCLEOTIDE SEQUENCE [LARGE SCALE GENOMIC DNA]</scope>
</reference>
<comment type="caution">
    <text evidence="2">The sequence shown here is derived from an EMBL/GenBank/DDBJ whole genome shotgun (WGS) entry which is preliminary data.</text>
</comment>
<dbReference type="AlphaFoldDB" id="A0A6L2Q8D8"/>
<accession>A0A6L2Q8D8</accession>
<dbReference type="InterPro" id="IPR009057">
    <property type="entry name" value="Homeodomain-like_sf"/>
</dbReference>
<keyword evidence="3" id="KW-1185">Reference proteome</keyword>
<dbReference type="Gene3D" id="3.30.420.10">
    <property type="entry name" value="Ribonuclease H-like superfamily/Ribonuclease H"/>
    <property type="match status" value="1"/>
</dbReference>
<dbReference type="Proteomes" id="UP000502823">
    <property type="component" value="Unassembled WGS sequence"/>
</dbReference>
<dbReference type="InParanoid" id="A0A6L2Q8D8"/>
<evidence type="ECO:0000313" key="2">
    <source>
        <dbReference type="EMBL" id="GFG40906.1"/>
    </source>
</evidence>
<dbReference type="InterPro" id="IPR036397">
    <property type="entry name" value="RNaseH_sf"/>
</dbReference>
<dbReference type="GO" id="GO:0005634">
    <property type="term" value="C:nucleus"/>
    <property type="evidence" value="ECO:0007669"/>
    <property type="project" value="UniProtKB-SubCell"/>
</dbReference>